<feature type="transmembrane region" description="Helical" evidence="7">
    <location>
        <begin position="199"/>
        <end position="221"/>
    </location>
</feature>
<evidence type="ECO:0000256" key="1">
    <source>
        <dbReference type="ARBA" id="ARBA00004651"/>
    </source>
</evidence>
<accession>A0A7W8GEB1</accession>
<gene>
    <name evidence="10" type="ORF">HNQ09_001418</name>
</gene>
<comment type="caution">
    <text evidence="10">The sequence shown here is derived from an EMBL/GenBank/DDBJ whole genome shotgun (WGS) entry which is preliminary data.</text>
</comment>
<evidence type="ECO:0000256" key="7">
    <source>
        <dbReference type="RuleBase" id="RU363032"/>
    </source>
</evidence>
<dbReference type="InterPro" id="IPR000515">
    <property type="entry name" value="MetI-like"/>
</dbReference>
<sequence length="293" mass="32058">MTTANVTELPAPGRRPPRRPSPALPRLGAYLLIALGAFLTVAPFYFMFVFATHTRSDIFQLPPPLWFGSNLGENYASLLERLPFWRSLWNSLYLAVLTTVTTLFFCTLAGYAFAMYSFKGREVLFGLVLATLLIPSTLNIVPFALIMQALGWIDQPRALWVPGMASAFGIFLMRQYIGSSIPRELVEAARIDGATEFGIFRRVIVPLTGPAMATLGLVTFVQSWNGFLGPLIIFRSAETYTAPLALRTLQSVANTDWGALMCGVALTVVPLLILFALASRQLIEGLTAGSTKG</sequence>
<feature type="domain" description="ABC transmembrane type-1" evidence="9">
    <location>
        <begin position="88"/>
        <end position="278"/>
    </location>
</feature>
<keyword evidence="4 7" id="KW-0812">Transmembrane</keyword>
<comment type="subcellular location">
    <subcellularLocation>
        <location evidence="1 7">Cell membrane</location>
        <topology evidence="1 7">Multi-pass membrane protein</topology>
    </subcellularLocation>
</comment>
<keyword evidence="3" id="KW-1003">Cell membrane</keyword>
<keyword evidence="2 7" id="KW-0813">Transport</keyword>
<evidence type="ECO:0000313" key="10">
    <source>
        <dbReference type="EMBL" id="MBB5233980.1"/>
    </source>
</evidence>
<comment type="similarity">
    <text evidence="7">Belongs to the binding-protein-dependent transport system permease family.</text>
</comment>
<feature type="transmembrane region" description="Helical" evidence="7">
    <location>
        <begin position="27"/>
        <end position="51"/>
    </location>
</feature>
<feature type="transmembrane region" description="Helical" evidence="7">
    <location>
        <begin position="92"/>
        <end position="116"/>
    </location>
</feature>
<evidence type="ECO:0000256" key="6">
    <source>
        <dbReference type="ARBA" id="ARBA00023136"/>
    </source>
</evidence>
<proteinExistence type="inferred from homology"/>
<protein>
    <submittedName>
        <fullName evidence="10">Multiple sugar transport system permease protein</fullName>
    </submittedName>
</protein>
<evidence type="ECO:0000256" key="4">
    <source>
        <dbReference type="ARBA" id="ARBA00022692"/>
    </source>
</evidence>
<dbReference type="InterPro" id="IPR035906">
    <property type="entry name" value="MetI-like_sf"/>
</dbReference>
<dbReference type="Proteomes" id="UP000525389">
    <property type="component" value="Unassembled WGS sequence"/>
</dbReference>
<feature type="transmembrane region" description="Helical" evidence="7">
    <location>
        <begin position="123"/>
        <end position="147"/>
    </location>
</feature>
<evidence type="ECO:0000256" key="2">
    <source>
        <dbReference type="ARBA" id="ARBA00022448"/>
    </source>
</evidence>
<name>A0A7W8GEB1_9DEIO</name>
<dbReference type="GO" id="GO:0005886">
    <property type="term" value="C:plasma membrane"/>
    <property type="evidence" value="ECO:0007669"/>
    <property type="project" value="UniProtKB-SubCell"/>
</dbReference>
<evidence type="ECO:0000256" key="5">
    <source>
        <dbReference type="ARBA" id="ARBA00022989"/>
    </source>
</evidence>
<reference evidence="10 11" key="1">
    <citation type="submission" date="2020-08" db="EMBL/GenBank/DDBJ databases">
        <title>Genomic Encyclopedia of Type Strains, Phase IV (KMG-IV): sequencing the most valuable type-strain genomes for metagenomic binning, comparative biology and taxonomic classification.</title>
        <authorList>
            <person name="Goeker M."/>
        </authorList>
    </citation>
    <scope>NUCLEOTIDE SEQUENCE [LARGE SCALE GENOMIC DNA]</scope>
    <source>
        <strain evidence="10 11">DSM 101791</strain>
    </source>
</reference>
<organism evidence="10 11">
    <name type="scientific">Deinococcus budaensis</name>
    <dbReference type="NCBI Taxonomy" id="1665626"/>
    <lineage>
        <taxon>Bacteria</taxon>
        <taxon>Thermotogati</taxon>
        <taxon>Deinococcota</taxon>
        <taxon>Deinococci</taxon>
        <taxon>Deinococcales</taxon>
        <taxon>Deinococcaceae</taxon>
        <taxon>Deinococcus</taxon>
    </lineage>
</organism>
<dbReference type="GO" id="GO:0055085">
    <property type="term" value="P:transmembrane transport"/>
    <property type="evidence" value="ECO:0007669"/>
    <property type="project" value="InterPro"/>
</dbReference>
<keyword evidence="6 7" id="KW-0472">Membrane</keyword>
<evidence type="ECO:0000313" key="11">
    <source>
        <dbReference type="Proteomes" id="UP000525389"/>
    </source>
</evidence>
<dbReference type="PANTHER" id="PTHR43744:SF12">
    <property type="entry name" value="ABC TRANSPORTER PERMEASE PROTEIN MG189-RELATED"/>
    <property type="match status" value="1"/>
</dbReference>
<evidence type="ECO:0000256" key="3">
    <source>
        <dbReference type="ARBA" id="ARBA00022475"/>
    </source>
</evidence>
<dbReference type="PROSITE" id="PS50928">
    <property type="entry name" value="ABC_TM1"/>
    <property type="match status" value="1"/>
</dbReference>
<evidence type="ECO:0000256" key="8">
    <source>
        <dbReference type="SAM" id="MobiDB-lite"/>
    </source>
</evidence>
<dbReference type="RefSeq" id="WP_184027230.1">
    <property type="nucleotide sequence ID" value="NZ_JACHFN010000004.1"/>
</dbReference>
<dbReference type="AlphaFoldDB" id="A0A7W8GEB1"/>
<feature type="region of interest" description="Disordered" evidence="8">
    <location>
        <begin position="1"/>
        <end position="20"/>
    </location>
</feature>
<feature type="transmembrane region" description="Helical" evidence="7">
    <location>
        <begin position="257"/>
        <end position="278"/>
    </location>
</feature>
<dbReference type="SUPFAM" id="SSF161098">
    <property type="entry name" value="MetI-like"/>
    <property type="match status" value="1"/>
</dbReference>
<dbReference type="PANTHER" id="PTHR43744">
    <property type="entry name" value="ABC TRANSPORTER PERMEASE PROTEIN MG189-RELATED-RELATED"/>
    <property type="match status" value="1"/>
</dbReference>
<keyword evidence="10" id="KW-0762">Sugar transport</keyword>
<dbReference type="Gene3D" id="1.10.3720.10">
    <property type="entry name" value="MetI-like"/>
    <property type="match status" value="1"/>
</dbReference>
<dbReference type="Pfam" id="PF00528">
    <property type="entry name" value="BPD_transp_1"/>
    <property type="match status" value="1"/>
</dbReference>
<dbReference type="EMBL" id="JACHFN010000004">
    <property type="protein sequence ID" value="MBB5233980.1"/>
    <property type="molecule type" value="Genomic_DNA"/>
</dbReference>
<keyword evidence="11" id="KW-1185">Reference proteome</keyword>
<dbReference type="CDD" id="cd06261">
    <property type="entry name" value="TM_PBP2"/>
    <property type="match status" value="1"/>
</dbReference>
<feature type="transmembrane region" description="Helical" evidence="7">
    <location>
        <begin position="159"/>
        <end position="178"/>
    </location>
</feature>
<evidence type="ECO:0000259" key="9">
    <source>
        <dbReference type="PROSITE" id="PS50928"/>
    </source>
</evidence>
<keyword evidence="5 7" id="KW-1133">Transmembrane helix</keyword>